<evidence type="ECO:0000313" key="2">
    <source>
        <dbReference type="EMBL" id="MCP2260007.1"/>
    </source>
</evidence>
<evidence type="ECO:0000313" key="3">
    <source>
        <dbReference type="Proteomes" id="UP001205311"/>
    </source>
</evidence>
<accession>A0ABT1HWV2</accession>
<dbReference type="Pfam" id="PF23621">
    <property type="entry name" value="BP74_N"/>
    <property type="match status" value="1"/>
</dbReference>
<dbReference type="PANTHER" id="PTHR35883:SF1">
    <property type="entry name" value="CALMODULIN-BINDING PROTEIN CAM-BP15-RELATED"/>
    <property type="match status" value="1"/>
</dbReference>
<sequence>MAESAYFAFTQQRGQEFVFELRDEEKIAHARRILSGEEKHRIHVHGRIKKQKKPYNPAWDFHLDPDTIAFFEVAIEVCDANMQYVDDHLDEACGAFLPGCHWCPWDSRLTREVKISA</sequence>
<keyword evidence="3" id="KW-1185">Reference proteome</keyword>
<evidence type="ECO:0000259" key="1">
    <source>
        <dbReference type="Pfam" id="PF23621"/>
    </source>
</evidence>
<dbReference type="InterPro" id="IPR056422">
    <property type="entry name" value="BP74_N"/>
</dbReference>
<dbReference type="Proteomes" id="UP001205311">
    <property type="component" value="Unassembled WGS sequence"/>
</dbReference>
<organism evidence="2 3">
    <name type="scientific">Streptoalloteichus tenebrarius (strain ATCC 17920 / DSM 40477 / JCM 4838 / CBS 697.72 / NBRC 16177 / NCIMB 11028 / NRRL B-12390 / A12253. 1 / ISP 5477)</name>
    <name type="common">Streptomyces tenebrarius</name>
    <dbReference type="NCBI Taxonomy" id="1933"/>
    <lineage>
        <taxon>Bacteria</taxon>
        <taxon>Bacillati</taxon>
        <taxon>Actinomycetota</taxon>
        <taxon>Actinomycetes</taxon>
        <taxon>Pseudonocardiales</taxon>
        <taxon>Pseudonocardiaceae</taxon>
        <taxon>Streptoalloteichus</taxon>
    </lineage>
</organism>
<comment type="caution">
    <text evidence="2">The sequence shown here is derived from an EMBL/GenBank/DDBJ whole genome shotgun (WGS) entry which is preliminary data.</text>
</comment>
<dbReference type="EMBL" id="JAMTCP010000022">
    <property type="protein sequence ID" value="MCP2260007.1"/>
    <property type="molecule type" value="Genomic_DNA"/>
</dbReference>
<gene>
    <name evidence="2" type="ORF">LX15_003718</name>
</gene>
<proteinExistence type="predicted"/>
<dbReference type="InterPro" id="IPR053344">
    <property type="entry name" value="cAMP-inducible_BP74-like"/>
</dbReference>
<name>A0ABT1HWV2_STRSD</name>
<dbReference type="PANTHER" id="PTHR35883">
    <property type="entry name" value="CYCLIC AMP-INDUCIBLE PROTEIN BP74-RELATED"/>
    <property type="match status" value="1"/>
</dbReference>
<protein>
    <recommendedName>
        <fullName evidence="1">BP74 N-terminal domain-containing protein</fullName>
    </recommendedName>
</protein>
<dbReference type="RefSeq" id="WP_253670886.1">
    <property type="nucleotide sequence ID" value="NZ_JAMTCP010000022.1"/>
</dbReference>
<reference evidence="2 3" key="1">
    <citation type="submission" date="2022-06" db="EMBL/GenBank/DDBJ databases">
        <title>Genomic Encyclopedia of Archaeal and Bacterial Type Strains, Phase II (KMG-II): from individual species to whole genera.</title>
        <authorList>
            <person name="Goeker M."/>
        </authorList>
    </citation>
    <scope>NUCLEOTIDE SEQUENCE [LARGE SCALE GENOMIC DNA]</scope>
    <source>
        <strain evidence="2 3">DSM 40477</strain>
    </source>
</reference>
<feature type="domain" description="BP74 N-terminal" evidence="1">
    <location>
        <begin position="3"/>
        <end position="115"/>
    </location>
</feature>